<sequence length="290" mass="33509">MNYATKPLSNRIAIVFDFDETLIPDDSFKVLLKDCQLDIEAFEDQYVNPLVAQGWQKYLARTYGLIQESKRRESKDKITYERLANIGQKLNLIEGVPEMFDSLRQKAREVLEGVEVEFYLISGGFVDIARNTSIAKHFKQMWGCELAYDEKGEIEFLKKQMTHTEKTHYLYYLSKGNAEENEQDLMYNYQDLSLEELYIPLNQVIYVGDGTSDIPCFTVINKYGGIALGIFYSHSTAQDWEHREKVTKSQQLTNLVPADYHQQSELMRSLRLAVECIGKQIALHQLSVGE</sequence>
<comment type="caution">
    <text evidence="1">The sequence shown here is derived from an EMBL/GenBank/DDBJ whole genome shotgun (WGS) entry which is preliminary data.</text>
</comment>
<dbReference type="GO" id="GO:0016791">
    <property type="term" value="F:phosphatase activity"/>
    <property type="evidence" value="ECO:0007669"/>
    <property type="project" value="InterPro"/>
</dbReference>
<dbReference type="AlphaFoldDB" id="A3IZR1"/>
<dbReference type="InterPro" id="IPR023214">
    <property type="entry name" value="HAD_sf"/>
</dbReference>
<organism evidence="1 2">
    <name type="scientific">Crocosphaera chwakensis CCY0110</name>
    <dbReference type="NCBI Taxonomy" id="391612"/>
    <lineage>
        <taxon>Bacteria</taxon>
        <taxon>Bacillati</taxon>
        <taxon>Cyanobacteriota</taxon>
        <taxon>Cyanophyceae</taxon>
        <taxon>Oscillatoriophycideae</taxon>
        <taxon>Chroococcales</taxon>
        <taxon>Aphanothecaceae</taxon>
        <taxon>Crocosphaera</taxon>
        <taxon>Crocosphaera chwakensis</taxon>
    </lineage>
</organism>
<accession>A3IZR1</accession>
<name>A3IZR1_9CHRO</name>
<dbReference type="SUPFAM" id="SSF56784">
    <property type="entry name" value="HAD-like"/>
    <property type="match status" value="1"/>
</dbReference>
<dbReference type="RefSeq" id="WP_008278875.1">
    <property type="nucleotide sequence ID" value="NZ_AAXW01000114.1"/>
</dbReference>
<proteinExistence type="predicted"/>
<dbReference type="OrthoDB" id="9785423at2"/>
<keyword evidence="2" id="KW-1185">Reference proteome</keyword>
<reference evidence="1 2" key="1">
    <citation type="submission" date="2007-03" db="EMBL/GenBank/DDBJ databases">
        <authorList>
            <person name="Stal L."/>
            <person name="Ferriera S."/>
            <person name="Johnson J."/>
            <person name="Kravitz S."/>
            <person name="Beeson K."/>
            <person name="Sutton G."/>
            <person name="Rogers Y.-H."/>
            <person name="Friedman R."/>
            <person name="Frazier M."/>
            <person name="Venter J.C."/>
        </authorList>
    </citation>
    <scope>NUCLEOTIDE SEQUENCE [LARGE SCALE GENOMIC DNA]</scope>
    <source>
        <strain evidence="1 2">CCY0110</strain>
    </source>
</reference>
<dbReference type="Pfam" id="PF06888">
    <property type="entry name" value="Put_Phosphatase"/>
    <property type="match status" value="1"/>
</dbReference>
<gene>
    <name evidence="1" type="ORF">CY0110_25813</name>
</gene>
<dbReference type="InterPro" id="IPR016965">
    <property type="entry name" value="Pase_PHOSPHO-typ"/>
</dbReference>
<evidence type="ECO:0008006" key="3">
    <source>
        <dbReference type="Google" id="ProtNLM"/>
    </source>
</evidence>
<evidence type="ECO:0000313" key="2">
    <source>
        <dbReference type="Proteomes" id="UP000003781"/>
    </source>
</evidence>
<protein>
    <recommendedName>
        <fullName evidence="3">Haloacid dehalogenase-like hydrolase</fullName>
    </recommendedName>
</protein>
<evidence type="ECO:0000313" key="1">
    <source>
        <dbReference type="EMBL" id="EAZ88040.1"/>
    </source>
</evidence>
<dbReference type="Proteomes" id="UP000003781">
    <property type="component" value="Unassembled WGS sequence"/>
</dbReference>
<dbReference type="EMBL" id="AAXW01000114">
    <property type="protein sequence ID" value="EAZ88040.1"/>
    <property type="molecule type" value="Genomic_DNA"/>
</dbReference>
<dbReference type="InterPro" id="IPR036412">
    <property type="entry name" value="HAD-like_sf"/>
</dbReference>
<dbReference type="Gene3D" id="3.40.50.1000">
    <property type="entry name" value="HAD superfamily/HAD-like"/>
    <property type="match status" value="1"/>
</dbReference>
<dbReference type="eggNOG" id="COG0560">
    <property type="taxonomic scope" value="Bacteria"/>
</dbReference>